<dbReference type="Proteomes" id="UP000281810">
    <property type="component" value="Chromosome"/>
</dbReference>
<dbReference type="Gene3D" id="2.180.10.10">
    <property type="entry name" value="RHS repeat-associated core"/>
    <property type="match status" value="1"/>
</dbReference>
<reference evidence="2" key="1">
    <citation type="submission" date="2018-11" db="EMBL/GenBank/DDBJ databases">
        <title>Proposal to divide the Flavobacteriaceae and reorganize its genera based on Amino Acid Identity values calculated from whole genome sequences.</title>
        <authorList>
            <person name="Nicholson A.C."/>
            <person name="Gulvik C.A."/>
            <person name="Whitney A.M."/>
            <person name="Humrighouse B.W."/>
            <person name="Bell M."/>
            <person name="Holmes B."/>
            <person name="Steigerwalt A.B."/>
            <person name="Villarma A."/>
            <person name="Sheth M."/>
            <person name="Batra D."/>
            <person name="Pryor J."/>
            <person name="Bernardet J.-F."/>
            <person name="Hugo C."/>
            <person name="Kampfer P."/>
            <person name="Newman J.D."/>
            <person name="McQuiston J.R."/>
        </authorList>
    </citation>
    <scope>NUCLEOTIDE SEQUENCE [LARGE SCALE GENOMIC DNA]</scope>
    <source>
        <strain evidence="2">F5649</strain>
    </source>
</reference>
<dbReference type="OrthoDB" id="2972467at2"/>
<organism evidence="1 2">
    <name type="scientific">Epilithonimonas vandammei</name>
    <dbReference type="NCBI Taxonomy" id="2487072"/>
    <lineage>
        <taxon>Bacteria</taxon>
        <taxon>Pseudomonadati</taxon>
        <taxon>Bacteroidota</taxon>
        <taxon>Flavobacteriia</taxon>
        <taxon>Flavobacteriales</taxon>
        <taxon>Weeksellaceae</taxon>
        <taxon>Chryseobacterium group</taxon>
        <taxon>Epilithonimonas</taxon>
    </lineage>
</organism>
<sequence>MYDYGARMYMPDAVIWGQHDPLSEKYYESTPYAYVLGNPISNYDPDGMQVENDYKLLKNGDVKLIKETNDKSDTLYATDKKGNVDTSKSVTVQKAKASDSSVIGDLATQTTSDKANGFDKINYARTTNSNDAANVYMFAAKNSNVEWGLNAFQVGNKTSYTLFTGHIADLTPSNFQNQSMSKLLFEIHSHKNVNGPSPINGMTNGDYGISRQGDNYYYYRTGGKTTYPGHYLYYAPNEGKSVFWKYHWLNKEIYKKNMGSTIDLKNLK</sequence>
<evidence type="ECO:0008006" key="3">
    <source>
        <dbReference type="Google" id="ProtNLM"/>
    </source>
</evidence>
<dbReference type="InterPro" id="IPR022385">
    <property type="entry name" value="Rhs_assc_core"/>
</dbReference>
<name>A0A3G8YJG8_9FLAO</name>
<gene>
    <name evidence="1" type="ORF">EIB74_14880</name>
</gene>
<accession>A0A3G8YJG8</accession>
<keyword evidence="2" id="KW-1185">Reference proteome</keyword>
<proteinExistence type="predicted"/>
<dbReference type="AlphaFoldDB" id="A0A3G8YJG8"/>
<dbReference type="InterPro" id="IPR028218">
    <property type="entry name" value="Toxin-JAB1"/>
</dbReference>
<evidence type="ECO:0000313" key="1">
    <source>
        <dbReference type="EMBL" id="AZI41156.1"/>
    </source>
</evidence>
<dbReference type="Pfam" id="PF15659">
    <property type="entry name" value="Toxin-JAB1"/>
    <property type="match status" value="1"/>
</dbReference>
<evidence type="ECO:0000313" key="2">
    <source>
        <dbReference type="Proteomes" id="UP000281810"/>
    </source>
</evidence>
<dbReference type="EMBL" id="CP034161">
    <property type="protein sequence ID" value="AZI41156.1"/>
    <property type="molecule type" value="Genomic_DNA"/>
</dbReference>
<dbReference type="NCBIfam" id="TIGR03696">
    <property type="entry name" value="Rhs_assc_core"/>
    <property type="match status" value="1"/>
</dbReference>
<protein>
    <recommendedName>
        <fullName evidence="3">RHS repeat-associated core domain-containing protein</fullName>
    </recommendedName>
</protein>
<dbReference type="RefSeq" id="WP_124804048.1">
    <property type="nucleotide sequence ID" value="NZ_CP034161.1"/>
</dbReference>